<dbReference type="EMBL" id="QFGA01000004">
    <property type="protein sequence ID" value="TEB04264.1"/>
    <property type="molecule type" value="Genomic_DNA"/>
</dbReference>
<dbReference type="InterPro" id="IPR044068">
    <property type="entry name" value="CB"/>
</dbReference>
<dbReference type="GO" id="GO:0006310">
    <property type="term" value="P:DNA recombination"/>
    <property type="evidence" value="ECO:0007669"/>
    <property type="project" value="UniProtKB-KW"/>
</dbReference>
<dbReference type="AlphaFoldDB" id="A0A4Y7R5L2"/>
<name>A0A4Y7R5L2_9FIRM</name>
<evidence type="ECO:0000259" key="4">
    <source>
        <dbReference type="PROSITE" id="PS51900"/>
    </source>
</evidence>
<evidence type="ECO:0000256" key="1">
    <source>
        <dbReference type="ARBA" id="ARBA00023125"/>
    </source>
</evidence>
<protein>
    <submittedName>
        <fullName evidence="5">Site-specific tyrosine recombinase XerC</fullName>
    </submittedName>
</protein>
<reference evidence="5 6" key="1">
    <citation type="journal article" date="2018" name="Environ. Microbiol.">
        <title>Novel energy conservation strategies and behaviour of Pelotomaculum schinkii driving syntrophic propionate catabolism.</title>
        <authorList>
            <person name="Hidalgo-Ahumada C.A.P."/>
            <person name="Nobu M.K."/>
            <person name="Narihiro T."/>
            <person name="Tamaki H."/>
            <person name="Liu W.T."/>
            <person name="Kamagata Y."/>
            <person name="Stams A.J.M."/>
            <person name="Imachi H."/>
            <person name="Sousa D.Z."/>
        </authorList>
    </citation>
    <scope>NUCLEOTIDE SEQUENCE [LARGE SCALE GENOMIC DNA]</scope>
    <source>
        <strain evidence="5 6">HH</strain>
    </source>
</reference>
<proteinExistence type="predicted"/>
<dbReference type="InterPro" id="IPR002104">
    <property type="entry name" value="Integrase_catalytic"/>
</dbReference>
<evidence type="ECO:0000256" key="3">
    <source>
        <dbReference type="PROSITE-ProRule" id="PRU01248"/>
    </source>
</evidence>
<dbReference type="InterPro" id="IPR011010">
    <property type="entry name" value="DNA_brk_join_enz"/>
</dbReference>
<dbReference type="GO" id="GO:0015074">
    <property type="term" value="P:DNA integration"/>
    <property type="evidence" value="ECO:0007669"/>
    <property type="project" value="InterPro"/>
</dbReference>
<keyword evidence="2" id="KW-0233">DNA recombination</keyword>
<keyword evidence="1 3" id="KW-0238">DNA-binding</keyword>
<dbReference type="GO" id="GO:0003677">
    <property type="term" value="F:DNA binding"/>
    <property type="evidence" value="ECO:0007669"/>
    <property type="project" value="UniProtKB-UniRule"/>
</dbReference>
<comment type="caution">
    <text evidence="5">The sequence shown here is derived from an EMBL/GenBank/DDBJ whole genome shotgun (WGS) entry which is preliminary data.</text>
</comment>
<evidence type="ECO:0000313" key="5">
    <source>
        <dbReference type="EMBL" id="TEB04264.1"/>
    </source>
</evidence>
<dbReference type="InterPro" id="IPR013762">
    <property type="entry name" value="Integrase-like_cat_sf"/>
</dbReference>
<evidence type="ECO:0000256" key="2">
    <source>
        <dbReference type="ARBA" id="ARBA00023172"/>
    </source>
</evidence>
<gene>
    <name evidence="5" type="ORF">Psch_03989</name>
</gene>
<evidence type="ECO:0000313" key="6">
    <source>
        <dbReference type="Proteomes" id="UP000298324"/>
    </source>
</evidence>
<accession>A0A4Y7R5L2</accession>
<dbReference type="Gene3D" id="1.10.443.10">
    <property type="entry name" value="Intergrase catalytic core"/>
    <property type="match status" value="1"/>
</dbReference>
<feature type="domain" description="Core-binding (CB)" evidence="4">
    <location>
        <begin position="7"/>
        <end position="86"/>
    </location>
</feature>
<dbReference type="Proteomes" id="UP000298324">
    <property type="component" value="Unassembled WGS sequence"/>
</dbReference>
<organism evidence="5 6">
    <name type="scientific">Pelotomaculum schinkii</name>
    <dbReference type="NCBI Taxonomy" id="78350"/>
    <lineage>
        <taxon>Bacteria</taxon>
        <taxon>Bacillati</taxon>
        <taxon>Bacillota</taxon>
        <taxon>Clostridia</taxon>
        <taxon>Eubacteriales</taxon>
        <taxon>Desulfotomaculaceae</taxon>
        <taxon>Pelotomaculum</taxon>
    </lineage>
</organism>
<dbReference type="Pfam" id="PF00589">
    <property type="entry name" value="Phage_integrase"/>
    <property type="match status" value="1"/>
</dbReference>
<keyword evidence="6" id="KW-1185">Reference proteome</keyword>
<dbReference type="PROSITE" id="PS51900">
    <property type="entry name" value="CB"/>
    <property type="match status" value="1"/>
</dbReference>
<sequence length="327" mass="38278">MIDSFKSCFASQMEDFIQYKKALGYSRSSYEKFLALFDRFCLSAFPEERSLTQELVMQWARLRPNETANGLKRRMVAIREFGKYLNAIWIEGYVLPPEMLGPFKPFFPYLFSDEELTAFFTAADNMTPHKLSPYRQFVVPVLFRLLYCCGLRPHEVRLIRCADINLETGSVYISDTKVHHDRIVVMSSDMLSLCRQYDTKMRAIMKNREYFFSSPQGTVYSVAWVQEQFRKCWKKAGIQNFRGATTPRVYDFRYPYINKIRTFRQKPDNRRRFRAKGSDNIYRFIARTPQNMDKLPSALRHFLGVDLSLSSSSVAKAFASCSVVMSK</sequence>
<dbReference type="SUPFAM" id="SSF56349">
    <property type="entry name" value="DNA breaking-rejoining enzymes"/>
    <property type="match status" value="1"/>
</dbReference>